<dbReference type="AlphaFoldDB" id="A0A5C4YBG0"/>
<keyword evidence="6" id="KW-1185">Reference proteome</keyword>
<evidence type="ECO:0000313" key="3">
    <source>
        <dbReference type="EMBL" id="MBB6015427.1"/>
    </source>
</evidence>
<organism evidence="4 5">
    <name type="scientific">Deinococcus radiopugnans ATCC 19172</name>
    <dbReference type="NCBI Taxonomy" id="585398"/>
    <lineage>
        <taxon>Bacteria</taxon>
        <taxon>Thermotogati</taxon>
        <taxon>Deinococcota</taxon>
        <taxon>Deinococci</taxon>
        <taxon>Deinococcales</taxon>
        <taxon>Deinococcaceae</taxon>
        <taxon>Deinococcus</taxon>
    </lineage>
</organism>
<evidence type="ECO:0000313" key="6">
    <source>
        <dbReference type="Proteomes" id="UP000629870"/>
    </source>
</evidence>
<feature type="signal peptide" evidence="2">
    <location>
        <begin position="1"/>
        <end position="21"/>
    </location>
</feature>
<dbReference type="EMBL" id="VDMO01000001">
    <property type="protein sequence ID" value="TNM72887.1"/>
    <property type="molecule type" value="Genomic_DNA"/>
</dbReference>
<keyword evidence="2" id="KW-0732">Signal</keyword>
<protein>
    <recommendedName>
        <fullName evidence="7">IPT/TIG domain-containing protein</fullName>
    </recommendedName>
</protein>
<proteinExistence type="predicted"/>
<gene>
    <name evidence="4" type="ORF">FHR04_00195</name>
    <name evidence="3" type="ORF">HNQ04_000656</name>
</gene>
<accession>A0A5C4YBG0</accession>
<reference evidence="4 5" key="1">
    <citation type="submission" date="2019-06" db="EMBL/GenBank/DDBJ databases">
        <title>Genome sequence of Deinococcus radiopugnans ATCC 19172.</title>
        <authorList>
            <person name="Maclea K.S."/>
            <person name="Maynard C.R."/>
        </authorList>
    </citation>
    <scope>NUCLEOTIDE SEQUENCE [LARGE SCALE GENOMIC DNA]</scope>
    <source>
        <strain evidence="4 5">ATCC 19172</strain>
    </source>
</reference>
<name>A0A5C4YBG0_9DEIO</name>
<dbReference type="EMBL" id="JACHEW010000002">
    <property type="protein sequence ID" value="MBB6015427.1"/>
    <property type="molecule type" value="Genomic_DNA"/>
</dbReference>
<evidence type="ECO:0000256" key="2">
    <source>
        <dbReference type="SAM" id="SignalP"/>
    </source>
</evidence>
<feature type="region of interest" description="Disordered" evidence="1">
    <location>
        <begin position="236"/>
        <end position="255"/>
    </location>
</feature>
<feature type="chain" id="PRO_5022692552" description="IPT/TIG domain-containing protein" evidence="2">
    <location>
        <begin position="22"/>
        <end position="475"/>
    </location>
</feature>
<dbReference type="Proteomes" id="UP000313988">
    <property type="component" value="Unassembled WGS sequence"/>
</dbReference>
<sequence>MMNRSARVLSALLALATASLAAAGTLTFNVPGATVGSTVQAEAEDLAPDSTYDLVWYSGDAQWVAADGKFGGITAPETRRTLQQVRSDAAGRAVFTWTVPEDYGYVHNVKLERGGEEAARQGLTVVPELSLSPTSGPAGTPITVKLTGVGYRFWESVWHLLYEGKHTGWLSAITTKGTATAVIPATGTGLNVLQVLSGTHPVPYLNQQQAPIYLPLVPTVLSQTFTVTPGAAVPSPPAAGQGLARTSRPAPASGSTPHLWTDHLDGPVGSPVVIRGEGFAANQPVALSWSSVTGNRISGQGWETQQRPLPSVTSDAQGRFELLWLTPDDLGGAHDISADTPAGRVSVQYTITPSVAEVAPRVVAPGGDITVTMKGVGWTETANIYTLLLDNSFLGYGCAFNSRGDVTIHLKAPGQPGVHYVNLFPAIYAGTLAGPGLAAGATPNATYFQLPMLNFRDHPGERLPAFQLSFTVQAP</sequence>
<dbReference type="OrthoDB" id="2726562at2"/>
<comment type="caution">
    <text evidence="4">The sequence shown here is derived from an EMBL/GenBank/DDBJ whole genome shotgun (WGS) entry which is preliminary data.</text>
</comment>
<reference evidence="3 6" key="2">
    <citation type="submission" date="2020-08" db="EMBL/GenBank/DDBJ databases">
        <title>Genomic Encyclopedia of Type Strains, Phase IV (KMG-IV): sequencing the most valuable type-strain genomes for metagenomic binning, comparative biology and taxonomic classification.</title>
        <authorList>
            <person name="Goeker M."/>
        </authorList>
    </citation>
    <scope>NUCLEOTIDE SEQUENCE [LARGE SCALE GENOMIC DNA]</scope>
    <source>
        <strain evidence="3 6">DSM 12027</strain>
    </source>
</reference>
<evidence type="ECO:0000256" key="1">
    <source>
        <dbReference type="SAM" id="MobiDB-lite"/>
    </source>
</evidence>
<dbReference type="RefSeq" id="WP_139399741.1">
    <property type="nucleotide sequence ID" value="NZ_JACHEW010000002.1"/>
</dbReference>
<evidence type="ECO:0000313" key="5">
    <source>
        <dbReference type="Proteomes" id="UP000313988"/>
    </source>
</evidence>
<dbReference type="Proteomes" id="UP000629870">
    <property type="component" value="Unassembled WGS sequence"/>
</dbReference>
<evidence type="ECO:0008006" key="7">
    <source>
        <dbReference type="Google" id="ProtNLM"/>
    </source>
</evidence>
<evidence type="ECO:0000313" key="4">
    <source>
        <dbReference type="EMBL" id="TNM72887.1"/>
    </source>
</evidence>